<keyword evidence="1" id="KW-1133">Transmembrane helix</keyword>
<reference evidence="2" key="2">
    <citation type="journal article" date="2008" name="PLoS Biol.">
        <title>Population genomic analysis of strain variation in Leptospirillum group II bacteria involved in acid mine drainage formation.</title>
        <authorList>
            <person name="Simmons S.L."/>
            <person name="Dibartolo G."/>
            <person name="Denef V.J."/>
            <person name="Goltsman D.S."/>
            <person name="Thelen M.P."/>
            <person name="Banfield J.F."/>
        </authorList>
    </citation>
    <scope>NUCLEOTIDE SEQUENCE [LARGE SCALE GENOMIC DNA]</scope>
</reference>
<gene>
    <name evidence="2" type="ORF">CGL2_11226007</name>
</gene>
<organism evidence="2">
    <name type="scientific">Leptospirillum sp. Group II '5-way CG'</name>
    <dbReference type="NCBI Taxonomy" id="419541"/>
    <lineage>
        <taxon>Bacteria</taxon>
        <taxon>Pseudomonadati</taxon>
        <taxon>Nitrospirota</taxon>
        <taxon>Nitrospiria</taxon>
        <taxon>Nitrospirales</taxon>
        <taxon>Nitrospiraceae</taxon>
        <taxon>Leptospirillum</taxon>
    </lineage>
</organism>
<evidence type="ECO:0000256" key="1">
    <source>
        <dbReference type="SAM" id="Phobius"/>
    </source>
</evidence>
<name>B6APA3_9BACT</name>
<evidence type="ECO:0008006" key="3">
    <source>
        <dbReference type="Google" id="ProtNLM"/>
    </source>
</evidence>
<reference evidence="2" key="1">
    <citation type="journal article" date="2004" name="Nature">
        <title>Community structure and metabolism through reconstruction of microbial genomes from the environment.</title>
        <authorList>
            <person name="Tyson G.W."/>
            <person name="Chapman J."/>
            <person name="Hugenholtz P."/>
            <person name="Allen E.E."/>
            <person name="Ram R.J."/>
            <person name="Richardson P.M."/>
            <person name="Solovyev V.V."/>
            <person name="Rubin E.M."/>
            <person name="Rokhsar D.S."/>
            <person name="Banfield J.F."/>
        </authorList>
    </citation>
    <scope>NUCLEOTIDE SEQUENCE [LARGE SCALE GENOMIC DNA]</scope>
</reference>
<feature type="transmembrane region" description="Helical" evidence="1">
    <location>
        <begin position="21"/>
        <end position="43"/>
    </location>
</feature>
<accession>B6APA3</accession>
<dbReference type="AlphaFoldDB" id="B6APA3"/>
<keyword evidence="1" id="KW-0472">Membrane</keyword>
<dbReference type="EMBL" id="DS995260">
    <property type="protein sequence ID" value="EDZ39089.1"/>
    <property type="molecule type" value="Genomic_DNA"/>
</dbReference>
<sequence>MERSPGRPDDHKGMVRPDIRTVLWIGAISIAGWILLSDTWYGVKSLFLHLSLQKTKILGVQDTLLSETLSRGRRENRIFLTSVGRLDRNRESLFERISAFSRLFGRKVTVKRSRPVSLSGAPISRQTIRVRYSGDNLAALVDLPEWKRLGSLPGVALVGWREIPSGSAGRPKTISVRFHVYGSVPNSSPGRKKERN</sequence>
<evidence type="ECO:0000313" key="2">
    <source>
        <dbReference type="EMBL" id="EDZ39089.1"/>
    </source>
</evidence>
<proteinExistence type="predicted"/>
<keyword evidence="1" id="KW-0812">Transmembrane</keyword>
<protein>
    <recommendedName>
        <fullName evidence="3">General secretion pathway protein M</fullName>
    </recommendedName>
</protein>